<comment type="caution">
    <text evidence="1">The sequence shown here is derived from an EMBL/GenBank/DDBJ whole genome shotgun (WGS) entry which is preliminary data.</text>
</comment>
<organism evidence="1 2">
    <name type="scientific">Larinioides sclopetarius</name>
    <dbReference type="NCBI Taxonomy" id="280406"/>
    <lineage>
        <taxon>Eukaryota</taxon>
        <taxon>Metazoa</taxon>
        <taxon>Ecdysozoa</taxon>
        <taxon>Arthropoda</taxon>
        <taxon>Chelicerata</taxon>
        <taxon>Arachnida</taxon>
        <taxon>Araneae</taxon>
        <taxon>Araneomorphae</taxon>
        <taxon>Entelegynae</taxon>
        <taxon>Araneoidea</taxon>
        <taxon>Araneidae</taxon>
        <taxon>Larinioides</taxon>
    </lineage>
</organism>
<name>A0AAV1ZNU8_9ARAC</name>
<dbReference type="Proteomes" id="UP001497382">
    <property type="component" value="Unassembled WGS sequence"/>
</dbReference>
<protein>
    <submittedName>
        <fullName evidence="1">Uncharacterized protein</fullName>
    </submittedName>
</protein>
<keyword evidence="2" id="KW-1185">Reference proteome</keyword>
<gene>
    <name evidence="1" type="ORF">LARSCL_LOCUS6567</name>
</gene>
<dbReference type="EMBL" id="CAXIEN010000063">
    <property type="protein sequence ID" value="CAL1272750.1"/>
    <property type="molecule type" value="Genomic_DNA"/>
</dbReference>
<sequence>MIWMNDKKKDNNQKFHAHQLCRLCVCVGALLNTYLENQVKVQ</sequence>
<evidence type="ECO:0000313" key="2">
    <source>
        <dbReference type="Proteomes" id="UP001497382"/>
    </source>
</evidence>
<reference evidence="1 2" key="1">
    <citation type="submission" date="2024-04" db="EMBL/GenBank/DDBJ databases">
        <authorList>
            <person name="Rising A."/>
            <person name="Reimegard J."/>
            <person name="Sonavane S."/>
            <person name="Akerstrom W."/>
            <person name="Nylinder S."/>
            <person name="Hedman E."/>
            <person name="Kallberg Y."/>
        </authorList>
    </citation>
    <scope>NUCLEOTIDE SEQUENCE [LARGE SCALE GENOMIC DNA]</scope>
</reference>
<accession>A0AAV1ZNU8</accession>
<evidence type="ECO:0000313" key="1">
    <source>
        <dbReference type="EMBL" id="CAL1272750.1"/>
    </source>
</evidence>
<dbReference type="AlphaFoldDB" id="A0AAV1ZNU8"/>
<proteinExistence type="predicted"/>